<keyword evidence="1" id="KW-0732">Signal</keyword>
<accession>A0A0S1MIB5</accession>
<proteinExistence type="evidence at transcript level"/>
<evidence type="ECO:0000256" key="1">
    <source>
        <dbReference type="SAM" id="SignalP"/>
    </source>
</evidence>
<feature type="chain" id="PRO_5006589101" evidence="1">
    <location>
        <begin position="18"/>
        <end position="40"/>
    </location>
</feature>
<feature type="signal peptide" evidence="1">
    <location>
        <begin position="1"/>
        <end position="17"/>
    </location>
</feature>
<evidence type="ECO:0000313" key="2">
    <source>
        <dbReference type="EMBL" id="ALL40625.1"/>
    </source>
</evidence>
<organism evidence="2">
    <name type="scientific">Phakopsora pachyrhizi</name>
    <name type="common">Asian soybean rust disease fungus</name>
    <dbReference type="NCBI Taxonomy" id="170000"/>
    <lineage>
        <taxon>Eukaryota</taxon>
        <taxon>Fungi</taxon>
        <taxon>Dikarya</taxon>
        <taxon>Basidiomycota</taxon>
        <taxon>Pucciniomycotina</taxon>
        <taxon>Pucciniomycetes</taxon>
        <taxon>Pucciniales</taxon>
        <taxon>Phakopsoraceae</taxon>
        <taxon>Phakopsora</taxon>
    </lineage>
</organism>
<dbReference type="AlphaFoldDB" id="A0A0S1MIB5"/>
<reference evidence="2" key="1">
    <citation type="submission" date="2015-07" db="EMBL/GenBank/DDBJ databases">
        <title>Elucidating the P. pachyrhizi secretome and potential effectors.</title>
        <authorList>
            <person name="de Carvalho M.C.C.G."/>
            <person name="Nascimento L.C."/>
            <person name="Darben L.M."/>
            <person name="Polizel-Podanosqui A.M."/>
            <person name="Lopes-Caitar V.S."/>
            <person name="Rocha C.S."/>
            <person name="Qi M."/>
            <person name="Carazolle M."/>
            <person name="Kuwahara M.K."/>
            <person name="Pereira G.A.G."/>
            <person name="Abdelnoor R.V."/>
            <person name="Whitham S.A."/>
            <person name="Marcelino-Guimaraes F.C."/>
        </authorList>
    </citation>
    <scope>NUCLEOTIDE SEQUENCE</scope>
</reference>
<dbReference type="EMBL" id="KT246534">
    <property type="protein sequence ID" value="ALL40625.1"/>
    <property type="molecule type" value="mRNA"/>
</dbReference>
<protein>
    <submittedName>
        <fullName evidence="2">Uncharacterized protein</fullName>
    </submittedName>
</protein>
<name>A0A0S1MIB5_PHAPC</name>
<sequence length="40" mass="4385">MTAACALCNLLFAYCSGVFQPYHYPRHLLNVVNVRPSGTG</sequence>